<keyword evidence="3" id="KW-1185">Reference proteome</keyword>
<feature type="chain" id="PRO_5038776691" evidence="1">
    <location>
        <begin position="29"/>
        <end position="244"/>
    </location>
</feature>
<accession>A0A919U187</accession>
<reference evidence="2" key="1">
    <citation type="submission" date="2021-01" db="EMBL/GenBank/DDBJ databases">
        <title>Whole genome shotgun sequence of Cellulomonas chitinilytica NBRC 110799.</title>
        <authorList>
            <person name="Komaki H."/>
            <person name="Tamura T."/>
        </authorList>
    </citation>
    <scope>NUCLEOTIDE SEQUENCE</scope>
    <source>
        <strain evidence="2">NBRC 110799</strain>
    </source>
</reference>
<protein>
    <submittedName>
        <fullName evidence="2">Uncharacterized protein</fullName>
    </submittedName>
</protein>
<evidence type="ECO:0000256" key="1">
    <source>
        <dbReference type="SAM" id="SignalP"/>
    </source>
</evidence>
<evidence type="ECO:0000313" key="3">
    <source>
        <dbReference type="Proteomes" id="UP000632740"/>
    </source>
</evidence>
<dbReference type="AlphaFoldDB" id="A0A919U187"/>
<comment type="caution">
    <text evidence="2">The sequence shown here is derived from an EMBL/GenBank/DDBJ whole genome shotgun (WGS) entry which is preliminary data.</text>
</comment>
<dbReference type="EMBL" id="BONK01000034">
    <property type="protein sequence ID" value="GIG23750.1"/>
    <property type="molecule type" value="Genomic_DNA"/>
</dbReference>
<organism evidence="2 3">
    <name type="scientific">Cellulomonas chitinilytica</name>
    <dbReference type="NCBI Taxonomy" id="398759"/>
    <lineage>
        <taxon>Bacteria</taxon>
        <taxon>Bacillati</taxon>
        <taxon>Actinomycetota</taxon>
        <taxon>Actinomycetes</taxon>
        <taxon>Micrococcales</taxon>
        <taxon>Cellulomonadaceae</taxon>
        <taxon>Cellulomonas</taxon>
    </lineage>
</organism>
<dbReference type="Proteomes" id="UP000632740">
    <property type="component" value="Unassembled WGS sequence"/>
</dbReference>
<proteinExistence type="predicted"/>
<gene>
    <name evidence="2" type="ORF">Cch01nite_44740</name>
</gene>
<feature type="signal peptide" evidence="1">
    <location>
        <begin position="1"/>
        <end position="28"/>
    </location>
</feature>
<evidence type="ECO:0000313" key="2">
    <source>
        <dbReference type="EMBL" id="GIG23750.1"/>
    </source>
</evidence>
<name>A0A919U187_9CELL</name>
<keyword evidence="1" id="KW-0732">Signal</keyword>
<sequence>MRASRVWVAVVLASIALGGLAVPASAVAGGSEPAASQVDPATDCAEYAARNSGSGADWACFAGTVTVFAKSDAAVLPVAKTIALTKPAAARCAAGVTPLVVASDYISNVTEPIIASISGVGYTVPVTVRTVIYNHSADVKMSYTASPAVSVIWSLRIRRDNNLATDDTVFTYPEAYGSSYATSSYSFLEDAYSEGYNQLPYDGKKYFYDLYAIRMSASGKVLNILGSVQSDRMTCYKTVSCKFK</sequence>